<keyword evidence="1" id="KW-0472">Membrane</keyword>
<name>A0A419UZV2_9BACL</name>
<reference evidence="2 3" key="1">
    <citation type="submission" date="2018-09" db="EMBL/GenBank/DDBJ databases">
        <title>Genomic Encyclopedia of Archaeal and Bacterial Type Strains, Phase II (KMG-II): from individual species to whole genera.</title>
        <authorList>
            <person name="Goeker M."/>
        </authorList>
    </citation>
    <scope>NUCLEOTIDE SEQUENCE [LARGE SCALE GENOMIC DNA]</scope>
    <source>
        <strain evidence="2 3">DSM 17008</strain>
    </source>
</reference>
<keyword evidence="3" id="KW-1185">Reference proteome</keyword>
<dbReference type="EMBL" id="RAPK01000010">
    <property type="protein sequence ID" value="RKD71199.1"/>
    <property type="molecule type" value="Genomic_DNA"/>
</dbReference>
<evidence type="ECO:0000313" key="3">
    <source>
        <dbReference type="Proteomes" id="UP000285120"/>
    </source>
</evidence>
<keyword evidence="1" id="KW-0812">Transmembrane</keyword>
<organism evidence="2 3">
    <name type="scientific">Sinobaca qinghaiensis</name>
    <dbReference type="NCBI Taxonomy" id="342944"/>
    <lineage>
        <taxon>Bacteria</taxon>
        <taxon>Bacillati</taxon>
        <taxon>Bacillota</taxon>
        <taxon>Bacilli</taxon>
        <taxon>Bacillales</taxon>
        <taxon>Sporolactobacillaceae</taxon>
        <taxon>Sinobaca</taxon>
    </lineage>
</organism>
<dbReference type="AlphaFoldDB" id="A0A419UZV2"/>
<evidence type="ECO:0000313" key="2">
    <source>
        <dbReference type="EMBL" id="RKD71199.1"/>
    </source>
</evidence>
<dbReference type="Proteomes" id="UP000285120">
    <property type="component" value="Unassembled WGS sequence"/>
</dbReference>
<gene>
    <name evidence="2" type="ORF">ATL39_2595</name>
</gene>
<comment type="caution">
    <text evidence="2">The sequence shown here is derived from an EMBL/GenBank/DDBJ whole genome shotgun (WGS) entry which is preliminary data.</text>
</comment>
<protein>
    <recommendedName>
        <fullName evidence="4">PH (Pleckstrin Homology) domain-containing protein</fullName>
    </recommendedName>
</protein>
<feature type="transmembrane region" description="Helical" evidence="1">
    <location>
        <begin position="30"/>
        <end position="47"/>
    </location>
</feature>
<evidence type="ECO:0008006" key="4">
    <source>
        <dbReference type="Google" id="ProtNLM"/>
    </source>
</evidence>
<proteinExistence type="predicted"/>
<accession>A0A419UZV2</accession>
<sequence length="145" mass="16735">MTYHSGYNLVKPIILLIAIWAIVLLTDPAFIIPAVLISIFAVLAMFLHQHVKVKNNTITCYTYLAKKRVFTRVVYPKNVTGIFLKNAPGGKVLPLIKRKNLSTIRLRRYKDTGLYRDVEKFAVDHDLPLEQDTSYTKWKESEQNK</sequence>
<keyword evidence="1" id="KW-1133">Transmembrane helix</keyword>
<dbReference type="RefSeq" id="WP_120193751.1">
    <property type="nucleotide sequence ID" value="NZ_RAPK01000010.1"/>
</dbReference>
<evidence type="ECO:0000256" key="1">
    <source>
        <dbReference type="SAM" id="Phobius"/>
    </source>
</evidence>
<feature type="transmembrane region" description="Helical" evidence="1">
    <location>
        <begin position="7"/>
        <end position="24"/>
    </location>
</feature>